<evidence type="ECO:0000313" key="1">
    <source>
        <dbReference type="EMBL" id="RWZ61208.1"/>
    </source>
</evidence>
<keyword evidence="2" id="KW-1185">Reference proteome</keyword>
<proteinExistence type="predicted"/>
<dbReference type="RefSeq" id="WP_128498704.1">
    <property type="nucleotide sequence ID" value="NZ_RZNC01000003.1"/>
</dbReference>
<accession>A0A3S4A639</accession>
<comment type="caution">
    <text evidence="1">The sequence shown here is derived from an EMBL/GenBank/DDBJ whole genome shotgun (WGS) entry which is preliminary data.</text>
</comment>
<evidence type="ECO:0008006" key="3">
    <source>
        <dbReference type="Google" id="ProtNLM"/>
    </source>
</evidence>
<dbReference type="Proteomes" id="UP000288603">
    <property type="component" value="Unassembled WGS sequence"/>
</dbReference>
<evidence type="ECO:0000313" key="2">
    <source>
        <dbReference type="Proteomes" id="UP000288603"/>
    </source>
</evidence>
<reference evidence="1 2" key="1">
    <citation type="submission" date="2018-12" db="EMBL/GenBank/DDBJ databases">
        <authorList>
            <person name="Li F."/>
        </authorList>
    </citation>
    <scope>NUCLEOTIDE SEQUENCE [LARGE SCALE GENOMIC DNA]</scope>
    <source>
        <strain evidence="1 2">8H24J-4-2</strain>
    </source>
</reference>
<dbReference type="AlphaFoldDB" id="A0A3S4A639"/>
<dbReference type="EMBL" id="RZNC01000003">
    <property type="protein sequence ID" value="RWZ61208.1"/>
    <property type="molecule type" value="Genomic_DNA"/>
</dbReference>
<protein>
    <recommendedName>
        <fullName evidence="3">Fe-S oxidoreductase</fullName>
    </recommendedName>
</protein>
<sequence length="77" mass="8189">MKLGTRWTVGSQPPAAVPAELHTPLREAEERLGAAAGSSWTLTWLEGRPLATLDDGTVVTLDGRAESSPASESDDDW</sequence>
<organism evidence="1 2">
    <name type="scientific">Labedella populi</name>
    <dbReference type="NCBI Taxonomy" id="2498850"/>
    <lineage>
        <taxon>Bacteria</taxon>
        <taxon>Bacillati</taxon>
        <taxon>Actinomycetota</taxon>
        <taxon>Actinomycetes</taxon>
        <taxon>Micrococcales</taxon>
        <taxon>Microbacteriaceae</taxon>
        <taxon>Labedella</taxon>
    </lineage>
</organism>
<gene>
    <name evidence="1" type="ORF">ELQ92_09300</name>
</gene>
<name>A0A3S4A639_9MICO</name>